<reference evidence="1 2" key="1">
    <citation type="submission" date="2018-06" db="EMBL/GenBank/DDBJ databases">
        <authorList>
            <consortium name="Pathogen Informatics"/>
            <person name="Doyle S."/>
        </authorList>
    </citation>
    <scope>NUCLEOTIDE SEQUENCE [LARGE SCALE GENOMIC DNA]</scope>
    <source>
        <strain evidence="1 2">NCTC13465</strain>
    </source>
</reference>
<name>A0A2X3EYJ5_KLEPN</name>
<dbReference type="AlphaFoldDB" id="A0A2X3EYJ5"/>
<proteinExistence type="predicted"/>
<organism evidence="1 2">
    <name type="scientific">Klebsiella pneumoniae</name>
    <dbReference type="NCBI Taxonomy" id="573"/>
    <lineage>
        <taxon>Bacteria</taxon>
        <taxon>Pseudomonadati</taxon>
        <taxon>Pseudomonadota</taxon>
        <taxon>Gammaproteobacteria</taxon>
        <taxon>Enterobacterales</taxon>
        <taxon>Enterobacteriaceae</taxon>
        <taxon>Klebsiella/Raoultella group</taxon>
        <taxon>Klebsiella</taxon>
        <taxon>Klebsiella pneumoniae complex</taxon>
    </lineage>
</organism>
<accession>A0A2X3EYJ5</accession>
<gene>
    <name evidence="1" type="ORF">NCTC13465_00601</name>
</gene>
<sequence>MSEYIHDKPERPKRRHKAKIMVPESNMRWCSDGFEFGCDNGEKLRVTFALDFCDRGGIDWAAITGGYDSSTVRDVILKAHRRHVAGHTSAVADGQRFSVYYV</sequence>
<protein>
    <submittedName>
        <fullName evidence="1">Putative transposase</fullName>
    </submittedName>
</protein>
<dbReference type="Proteomes" id="UP000251721">
    <property type="component" value="Unassembled WGS sequence"/>
</dbReference>
<dbReference type="EMBL" id="UAWQ01000005">
    <property type="protein sequence ID" value="SQC41361.1"/>
    <property type="molecule type" value="Genomic_DNA"/>
</dbReference>
<evidence type="ECO:0000313" key="2">
    <source>
        <dbReference type="Proteomes" id="UP000251721"/>
    </source>
</evidence>
<evidence type="ECO:0000313" key="1">
    <source>
        <dbReference type="EMBL" id="SQC41361.1"/>
    </source>
</evidence>